<keyword evidence="2" id="KW-0238">DNA-binding</keyword>
<dbReference type="PATRIC" id="fig|1107882.3.peg.5360"/>
<dbReference type="InterPro" id="IPR016032">
    <property type="entry name" value="Sig_transdc_resp-reg_C-effctor"/>
</dbReference>
<evidence type="ECO:0000256" key="1">
    <source>
        <dbReference type="ARBA" id="ARBA00023015"/>
    </source>
</evidence>
<organism evidence="5 6">
    <name type="scientific">Mesorhizobium alhagi CCNWXJ12-2</name>
    <dbReference type="NCBI Taxonomy" id="1107882"/>
    <lineage>
        <taxon>Bacteria</taxon>
        <taxon>Pseudomonadati</taxon>
        <taxon>Pseudomonadota</taxon>
        <taxon>Alphaproteobacteria</taxon>
        <taxon>Hyphomicrobiales</taxon>
        <taxon>Phyllobacteriaceae</taxon>
        <taxon>Allomesorhizobium</taxon>
    </lineage>
</organism>
<dbReference type="PANTHER" id="PTHR44688">
    <property type="entry name" value="DNA-BINDING TRANSCRIPTIONAL ACTIVATOR DEVR_DOSR"/>
    <property type="match status" value="1"/>
</dbReference>
<dbReference type="CDD" id="cd06170">
    <property type="entry name" value="LuxR_C_like"/>
    <property type="match status" value="1"/>
</dbReference>
<evidence type="ECO:0000313" key="6">
    <source>
        <dbReference type="Proteomes" id="UP000003250"/>
    </source>
</evidence>
<evidence type="ECO:0000259" key="4">
    <source>
        <dbReference type="PROSITE" id="PS50043"/>
    </source>
</evidence>
<evidence type="ECO:0000313" key="5">
    <source>
        <dbReference type="EMBL" id="EHK53939.1"/>
    </source>
</evidence>
<keyword evidence="1" id="KW-0805">Transcription regulation</keyword>
<name>H0HZA7_9HYPH</name>
<dbReference type="PRINTS" id="PR00038">
    <property type="entry name" value="HTHLUXR"/>
</dbReference>
<dbReference type="SUPFAM" id="SSF46894">
    <property type="entry name" value="C-terminal effector domain of the bipartite response regulators"/>
    <property type="match status" value="1"/>
</dbReference>
<protein>
    <submittedName>
        <fullName evidence="5">Transcriptional regulator</fullName>
    </submittedName>
</protein>
<dbReference type="GO" id="GO:0006355">
    <property type="term" value="P:regulation of DNA-templated transcription"/>
    <property type="evidence" value="ECO:0007669"/>
    <property type="project" value="InterPro"/>
</dbReference>
<dbReference type="OrthoDB" id="7272316at2"/>
<proteinExistence type="predicted"/>
<gene>
    <name evidence="5" type="ORF">MAXJ12_27718</name>
</gene>
<dbReference type="PANTHER" id="PTHR44688:SF16">
    <property type="entry name" value="DNA-BINDING TRANSCRIPTIONAL ACTIVATOR DEVR_DOSR"/>
    <property type="match status" value="1"/>
</dbReference>
<evidence type="ECO:0000256" key="2">
    <source>
        <dbReference type="ARBA" id="ARBA00023125"/>
    </source>
</evidence>
<accession>H0HZA7</accession>
<reference evidence="5 6" key="1">
    <citation type="journal article" date="2012" name="J. Bacteriol.">
        <title>Draft Genome Sequence of Mesorhizobium alhagi CCNWXJ12-2T, a Novel Salt-Resistant Species Isolated from the Desert of Northwestern China.</title>
        <authorList>
            <person name="Zhou M."/>
            <person name="Chen W."/>
            <person name="Chen H."/>
            <person name="Wei G."/>
        </authorList>
    </citation>
    <scope>NUCLEOTIDE SEQUENCE [LARGE SCALE GENOMIC DNA]</scope>
    <source>
        <strain evidence="5 6">CCNWXJ12-2</strain>
    </source>
</reference>
<dbReference type="PROSITE" id="PS50043">
    <property type="entry name" value="HTH_LUXR_2"/>
    <property type="match status" value="1"/>
</dbReference>
<dbReference type="RefSeq" id="WP_008839114.1">
    <property type="nucleotide sequence ID" value="NZ_AHAM01000245.1"/>
</dbReference>
<dbReference type="Pfam" id="PF00196">
    <property type="entry name" value="GerE"/>
    <property type="match status" value="1"/>
</dbReference>
<evidence type="ECO:0000256" key="3">
    <source>
        <dbReference type="ARBA" id="ARBA00023163"/>
    </source>
</evidence>
<keyword evidence="3" id="KW-0804">Transcription</keyword>
<dbReference type="AlphaFoldDB" id="H0HZA7"/>
<dbReference type="PROSITE" id="PS00622">
    <property type="entry name" value="HTH_LUXR_1"/>
    <property type="match status" value="1"/>
</dbReference>
<dbReference type="SMART" id="SM00421">
    <property type="entry name" value="HTH_LUXR"/>
    <property type="match status" value="1"/>
</dbReference>
<dbReference type="EMBL" id="AHAM01000245">
    <property type="protein sequence ID" value="EHK53939.1"/>
    <property type="molecule type" value="Genomic_DNA"/>
</dbReference>
<feature type="domain" description="HTH luxR-type" evidence="4">
    <location>
        <begin position="112"/>
        <end position="176"/>
    </location>
</feature>
<dbReference type="Proteomes" id="UP000003250">
    <property type="component" value="Unassembled WGS sequence"/>
</dbReference>
<dbReference type="Gene3D" id="3.40.50.2300">
    <property type="match status" value="1"/>
</dbReference>
<keyword evidence="6" id="KW-1185">Reference proteome</keyword>
<dbReference type="GO" id="GO:0003677">
    <property type="term" value="F:DNA binding"/>
    <property type="evidence" value="ECO:0007669"/>
    <property type="project" value="UniProtKB-KW"/>
</dbReference>
<dbReference type="InterPro" id="IPR000792">
    <property type="entry name" value="Tscrpt_reg_LuxR_C"/>
</dbReference>
<sequence length="176" mass="19252">MTDECVLQNLAYVRRSLAEGPLILLTKLDESMISDAMISEVTRYGVRGYITASASVEIALAALRLVIAGGAYFPRAVVVDCPNWAPVSSENIIALQPAMPMSDIAPEMCSITNKANVVFTERERQVLATLLRGLPNKLIASELNLSQNTVKSHISRIMQKLHAKNRTEAVVLSQSR</sequence>